<sequence length="157" mass="18348">MTLWLGLAGTVIAGLAIYAGSLLFKLYQQHQRQKAFLERAKLQQAEKIKQRNAHIMESVFIIANAGKQEQCDMSEITIRLYKLMEVLQAEQHIDFACKYPAMFELYQVVREMPRGDDRQTIQKKERMKLDLQRMKAEARLQETIKLELEDILSMKAE</sequence>
<proteinExistence type="predicted"/>
<dbReference type="OrthoDB" id="5293867at2"/>
<evidence type="ECO:0000313" key="3">
    <source>
        <dbReference type="EMBL" id="PSW03397.1"/>
    </source>
</evidence>
<keyword evidence="1" id="KW-1133">Transmembrane helix</keyword>
<evidence type="ECO:0000313" key="4">
    <source>
        <dbReference type="Proteomes" id="UP000240904"/>
    </source>
</evidence>
<feature type="transmembrane region" description="Helical" evidence="1">
    <location>
        <begin position="6"/>
        <end position="27"/>
    </location>
</feature>
<dbReference type="EMBL" id="PYMC01000016">
    <property type="protein sequence ID" value="PSW03397.1"/>
    <property type="molecule type" value="Genomic_DNA"/>
</dbReference>
<evidence type="ECO:0000259" key="2">
    <source>
        <dbReference type="Pfam" id="PF10675"/>
    </source>
</evidence>
<protein>
    <submittedName>
        <fullName evidence="3">DUF2489 domain-containing protein</fullName>
    </submittedName>
</protein>
<comment type="caution">
    <text evidence="3">The sequence shown here is derived from an EMBL/GenBank/DDBJ whole genome shotgun (WGS) entry which is preliminary data.</text>
</comment>
<dbReference type="Proteomes" id="UP000240904">
    <property type="component" value="Unassembled WGS sequence"/>
</dbReference>
<dbReference type="AlphaFoldDB" id="A0A2T3MTV7"/>
<dbReference type="InterPro" id="IPR019617">
    <property type="entry name" value="DUF2489"/>
</dbReference>
<reference evidence="3 4" key="1">
    <citation type="submission" date="2018-03" db="EMBL/GenBank/DDBJ databases">
        <title>Whole genome sequencing of Histamine producing bacteria.</title>
        <authorList>
            <person name="Butler K."/>
        </authorList>
    </citation>
    <scope>NUCLEOTIDE SEQUENCE [LARGE SCALE GENOMIC DNA]</scope>
    <source>
        <strain evidence="3 4">DSM 16190</strain>
    </source>
</reference>
<accession>A0A2T3MTV7</accession>
<name>A0A2T3MTV7_9GAMM</name>
<keyword evidence="1" id="KW-0472">Membrane</keyword>
<keyword evidence="1" id="KW-0812">Transmembrane</keyword>
<gene>
    <name evidence="3" type="ORF">C9I89_18035</name>
</gene>
<dbReference type="RefSeq" id="WP_107284717.1">
    <property type="nucleotide sequence ID" value="NZ_PYMC01000016.1"/>
</dbReference>
<evidence type="ECO:0000256" key="1">
    <source>
        <dbReference type="SAM" id="Phobius"/>
    </source>
</evidence>
<dbReference type="Pfam" id="PF10675">
    <property type="entry name" value="DUF2489"/>
    <property type="match status" value="1"/>
</dbReference>
<keyword evidence="4" id="KW-1185">Reference proteome</keyword>
<feature type="domain" description="DUF2489" evidence="2">
    <location>
        <begin position="12"/>
        <end position="150"/>
    </location>
</feature>
<organism evidence="3 4">
    <name type="scientific">Photobacterium lipolyticum</name>
    <dbReference type="NCBI Taxonomy" id="266810"/>
    <lineage>
        <taxon>Bacteria</taxon>
        <taxon>Pseudomonadati</taxon>
        <taxon>Pseudomonadota</taxon>
        <taxon>Gammaproteobacteria</taxon>
        <taxon>Vibrionales</taxon>
        <taxon>Vibrionaceae</taxon>
        <taxon>Photobacterium</taxon>
    </lineage>
</organism>